<feature type="transmembrane region" description="Helical" evidence="10">
    <location>
        <begin position="100"/>
        <end position="118"/>
    </location>
</feature>
<evidence type="ECO:0000313" key="11">
    <source>
        <dbReference type="EMBL" id="WFD38473.1"/>
    </source>
</evidence>
<evidence type="ECO:0000256" key="8">
    <source>
        <dbReference type="ARBA" id="ARBA00023136"/>
    </source>
</evidence>
<evidence type="ECO:0000256" key="5">
    <source>
        <dbReference type="ARBA" id="ARBA00022856"/>
    </source>
</evidence>
<evidence type="ECO:0000256" key="3">
    <source>
        <dbReference type="ARBA" id="ARBA00022448"/>
    </source>
</evidence>
<evidence type="ECO:0000256" key="6">
    <source>
        <dbReference type="ARBA" id="ARBA00022927"/>
    </source>
</evidence>
<feature type="region of interest" description="Disordered" evidence="9">
    <location>
        <begin position="939"/>
        <end position="973"/>
    </location>
</feature>
<feature type="transmembrane region" description="Helical" evidence="10">
    <location>
        <begin position="236"/>
        <end position="252"/>
    </location>
</feature>
<dbReference type="InterPro" id="IPR004813">
    <property type="entry name" value="OPT"/>
</dbReference>
<evidence type="ECO:0000313" key="12">
    <source>
        <dbReference type="Proteomes" id="UP001217754"/>
    </source>
</evidence>
<dbReference type="InterPro" id="IPR004648">
    <property type="entry name" value="Oligpept_transpt"/>
</dbReference>
<evidence type="ECO:0000256" key="7">
    <source>
        <dbReference type="ARBA" id="ARBA00022989"/>
    </source>
</evidence>
<evidence type="ECO:0000256" key="10">
    <source>
        <dbReference type="SAM" id="Phobius"/>
    </source>
</evidence>
<feature type="transmembrane region" description="Helical" evidence="10">
    <location>
        <begin position="462"/>
        <end position="482"/>
    </location>
</feature>
<accession>A0AAF0J9J8</accession>
<dbReference type="GO" id="GO:0015031">
    <property type="term" value="P:protein transport"/>
    <property type="evidence" value="ECO:0007669"/>
    <property type="project" value="UniProtKB-KW"/>
</dbReference>
<feature type="transmembrane region" description="Helical" evidence="10">
    <location>
        <begin position="181"/>
        <end position="203"/>
    </location>
</feature>
<feature type="transmembrane region" description="Helical" evidence="10">
    <location>
        <begin position="383"/>
        <end position="405"/>
    </location>
</feature>
<evidence type="ECO:0000256" key="4">
    <source>
        <dbReference type="ARBA" id="ARBA00022692"/>
    </source>
</evidence>
<protein>
    <submittedName>
        <fullName evidence="11">Uncharacterized protein</fullName>
    </submittedName>
</protein>
<feature type="transmembrane region" description="Helical" evidence="10">
    <location>
        <begin position="620"/>
        <end position="637"/>
    </location>
</feature>
<feature type="transmembrane region" description="Helical" evidence="10">
    <location>
        <begin position="307"/>
        <end position="330"/>
    </location>
</feature>
<keyword evidence="4 10" id="KW-0812">Transmembrane</keyword>
<sequence>MVRGRNADTPYERVDDNDSGQDEVELSLLGDGDKGDRHGDEESLLDDEDSTVKMVRQIVPETDIPTLPSLTFRSLLLGCAFTVLGAGMSQLFFYKSNAPVFSSYFVILVTLPMARWMARNLPDKRVSIFGWSFRLNPGPFTAKEHVLIAVTVSSGATSAYASDIINIQELFFRQHMSAIPALTLLITTQVIGFGFAGLVYNLLVRPPSMVYPSTLVTVSLFNTLHDTESSLTRVRMRFFVMVFFGILFYQFLPTTFFPTMSSVAVLCYVNRSRVTQILSSGYRGFGIANLSFDWNVVGNSGPLFQPWWAALNFYGGLIGMMYVVMPLLYFSNFWNAKSFPAVLSSGLFTTNYTKFDVDGVLQKDNTLDIAAWNENKPMLLTPFFALSYGISFAVLTSTIMHVVLWHGKDVKKAMFNPVYSDVHNRLMQSYPLVPQSWYLSTLVLSLGAAIVLVMTTPLQFPVWGLLLSVGMSLFFLIPIGILKAVSDTGVGLNVITEFVAGFLIPGKPIGNVCWKCYGYMSCAQALDMIGDLKLAHYMKINPKHMFLSQLIGTVIGCVVNYMVVCVVLAPENGYRAFLDGSVPDPSGQWDGRKVHIFRSASIIWGAVGPERFFSGEYRKLYWGFALGVVIPFIPWLLHKRLERMKNKVLRESIFSKTVVPIILHGAIALPATPTNIIIGGFACAFLSQKWARERYPDWFAKFNATSPTSSPAPVDPGGGGSSIFSYPFVTLAVVAVGVFVLVVIAIAIRLSIWNRRSQSGQYAQGDGMYMPPNLFSTVPAVDPVQPPTLLEKTVAPHAFDATKPVTSQAPDWAAIQPVSVCFDKDSSDKIRTSLNAPQDANDPASNEPLVGSAQVTCLVSLPTSRTVFPARLRKRSGKDQKCSAFNPLFQGSQVSYAGDLTGDLSRTGSLKRAPSIASRMSAKETSDARRDAYFQTMEREASEGGLAPPRPPLTRNDSHNSVGPTEQAPVDDDEHVGIFAFGSVTLPIQKSRTTGFSEKNSSLTKADLLALMDQAHNVHAPVKPEDVHTHT</sequence>
<comment type="subcellular location">
    <subcellularLocation>
        <location evidence="1">Membrane</location>
        <topology evidence="1">Multi-pass membrane protein</topology>
    </subcellularLocation>
</comment>
<dbReference type="GeneID" id="85225075"/>
<feature type="compositionally biased region" description="Basic and acidic residues" evidence="9">
    <location>
        <begin position="31"/>
        <end position="41"/>
    </location>
</feature>
<keyword evidence="3" id="KW-0813">Transport</keyword>
<dbReference type="GO" id="GO:0016020">
    <property type="term" value="C:membrane"/>
    <property type="evidence" value="ECO:0007669"/>
    <property type="project" value="UniProtKB-SubCell"/>
</dbReference>
<feature type="transmembrane region" description="Helical" evidence="10">
    <location>
        <begin position="488"/>
        <end position="505"/>
    </location>
</feature>
<organism evidence="11 12">
    <name type="scientific">Malassezia japonica</name>
    <dbReference type="NCBI Taxonomy" id="223818"/>
    <lineage>
        <taxon>Eukaryota</taxon>
        <taxon>Fungi</taxon>
        <taxon>Dikarya</taxon>
        <taxon>Basidiomycota</taxon>
        <taxon>Ustilaginomycotina</taxon>
        <taxon>Malasseziomycetes</taxon>
        <taxon>Malasseziales</taxon>
        <taxon>Malasseziaceae</taxon>
        <taxon>Malassezia</taxon>
    </lineage>
</organism>
<dbReference type="RefSeq" id="XP_060121370.1">
    <property type="nucleotide sequence ID" value="XM_060265387.1"/>
</dbReference>
<evidence type="ECO:0000256" key="2">
    <source>
        <dbReference type="ARBA" id="ARBA00008807"/>
    </source>
</evidence>
<dbReference type="NCBIfam" id="TIGR00728">
    <property type="entry name" value="OPT_sfam"/>
    <property type="match status" value="1"/>
</dbReference>
<dbReference type="GO" id="GO:0035673">
    <property type="term" value="F:oligopeptide transmembrane transporter activity"/>
    <property type="evidence" value="ECO:0007669"/>
    <property type="project" value="InterPro"/>
</dbReference>
<feature type="transmembrane region" description="Helical" evidence="10">
    <location>
        <begin position="209"/>
        <end position="224"/>
    </location>
</feature>
<feature type="transmembrane region" description="Helical" evidence="10">
    <location>
        <begin position="437"/>
        <end position="455"/>
    </location>
</feature>
<dbReference type="Proteomes" id="UP001217754">
    <property type="component" value="Chromosome 2"/>
</dbReference>
<evidence type="ECO:0000256" key="1">
    <source>
        <dbReference type="ARBA" id="ARBA00004141"/>
    </source>
</evidence>
<feature type="transmembrane region" description="Helical" evidence="10">
    <location>
        <begin position="75"/>
        <end position="94"/>
    </location>
</feature>
<name>A0AAF0J9J8_9BASI</name>
<dbReference type="NCBIfam" id="TIGR00727">
    <property type="entry name" value="ISP4_OPT"/>
    <property type="match status" value="1"/>
</dbReference>
<comment type="similarity">
    <text evidence="2">Belongs to the oligopeptide OPT transporter family.</text>
</comment>
<feature type="transmembrane region" description="Helical" evidence="10">
    <location>
        <begin position="723"/>
        <end position="748"/>
    </location>
</feature>
<dbReference type="PANTHER" id="PTHR22601">
    <property type="entry name" value="ISP4 LIKE PROTEIN"/>
    <property type="match status" value="1"/>
</dbReference>
<feature type="transmembrane region" description="Helical" evidence="10">
    <location>
        <begin position="658"/>
        <end position="687"/>
    </location>
</feature>
<keyword evidence="6" id="KW-0653">Protein transport</keyword>
<dbReference type="Pfam" id="PF03169">
    <property type="entry name" value="OPT"/>
    <property type="match status" value="1"/>
</dbReference>
<keyword evidence="7 10" id="KW-1133">Transmembrane helix</keyword>
<keyword evidence="5" id="KW-0571">Peptide transport</keyword>
<reference evidence="11" key="1">
    <citation type="submission" date="2023-03" db="EMBL/GenBank/DDBJ databases">
        <title>Mating type loci evolution in Malassezia.</title>
        <authorList>
            <person name="Coelho M.A."/>
        </authorList>
    </citation>
    <scope>NUCLEOTIDE SEQUENCE</scope>
    <source>
        <strain evidence="11">CBS 9431</strain>
    </source>
</reference>
<gene>
    <name evidence="11" type="ORF">MJAP1_001426</name>
</gene>
<feature type="region of interest" description="Disordered" evidence="9">
    <location>
        <begin position="1"/>
        <end position="46"/>
    </location>
</feature>
<keyword evidence="12" id="KW-1185">Reference proteome</keyword>
<dbReference type="EMBL" id="CP119959">
    <property type="protein sequence ID" value="WFD38473.1"/>
    <property type="molecule type" value="Genomic_DNA"/>
</dbReference>
<evidence type="ECO:0000256" key="9">
    <source>
        <dbReference type="SAM" id="MobiDB-lite"/>
    </source>
</evidence>
<feature type="transmembrane region" description="Helical" evidence="10">
    <location>
        <begin position="546"/>
        <end position="569"/>
    </location>
</feature>
<keyword evidence="8 10" id="KW-0472">Membrane</keyword>
<proteinExistence type="inferred from homology"/>
<dbReference type="AlphaFoldDB" id="A0AAF0J9J8"/>